<dbReference type="STRING" id="258533.BN977_00535"/>
<evidence type="ECO:0000313" key="4">
    <source>
        <dbReference type="EMBL" id="CDO05759.1"/>
    </source>
</evidence>
<dbReference type="CDD" id="cd04301">
    <property type="entry name" value="NAT_SF"/>
    <property type="match status" value="1"/>
</dbReference>
<name>W9AJ63_MYCCO</name>
<reference evidence="4" key="1">
    <citation type="submission" date="2014-03" db="EMBL/GenBank/DDBJ databases">
        <title>Draft Genome Sequence of Mycobacterium cosmeticum DSM 44829.</title>
        <authorList>
            <person name="Croce O."/>
            <person name="Robert C."/>
            <person name="Raoult D."/>
            <person name="Drancourt M."/>
        </authorList>
    </citation>
    <scope>NUCLEOTIDE SEQUENCE [LARGE SCALE GENOMIC DNA]</scope>
    <source>
        <strain evidence="4">DSM 44829</strain>
    </source>
</reference>
<dbReference type="Gene3D" id="3.40.630.30">
    <property type="match status" value="1"/>
</dbReference>
<dbReference type="RefSeq" id="WP_051560979.1">
    <property type="nucleotide sequence ID" value="NZ_CCBB010000001.1"/>
</dbReference>
<dbReference type="InterPro" id="IPR016181">
    <property type="entry name" value="Acyl_CoA_acyltransferase"/>
</dbReference>
<dbReference type="OrthoDB" id="4681050at2"/>
<keyword evidence="1" id="KW-0808">Transferase</keyword>
<evidence type="ECO:0000313" key="5">
    <source>
        <dbReference type="Proteomes" id="UP000028870"/>
    </source>
</evidence>
<keyword evidence="2" id="KW-0012">Acyltransferase</keyword>
<sequence length="336" mass="36673">MTLVHESGVGSWSTTAVTPLDFPHIADFLATTPGIAGRKFAADSRDVAEQLGGAFPGAVTAVRDETGRVRGYAALHQPHGLQPELLADFVFDPATPVPVVDGTVGSVVARFRREAADIPDAFLRSFIGTDQPAARTTLIRHGATEEGRFIRTRKPLDGADVDELAALTLPGLTYLSWPEVLDRGLAEQVRRLQYETFLEHFGNMSKTPEIFAQHIASRSFTPDFSNAVINTDGDVVGYVLGSTYTHLAGAVEERSAHTDYIGVRRDQRRAGIGEFLLRKVWLAALRRGVGIASLGTDINNASKAHLLYERLGYVAVERQAAYRIDFHHIDREGPTT</sequence>
<dbReference type="eggNOG" id="COG0456">
    <property type="taxonomic scope" value="Bacteria"/>
</dbReference>
<dbReference type="Proteomes" id="UP000028870">
    <property type="component" value="Unassembled WGS sequence"/>
</dbReference>
<evidence type="ECO:0000256" key="2">
    <source>
        <dbReference type="ARBA" id="ARBA00023315"/>
    </source>
</evidence>
<gene>
    <name evidence="4" type="ORF">BN977_00535</name>
</gene>
<accession>W9AJ63</accession>
<evidence type="ECO:0000259" key="3">
    <source>
        <dbReference type="PROSITE" id="PS51186"/>
    </source>
</evidence>
<evidence type="ECO:0000256" key="1">
    <source>
        <dbReference type="ARBA" id="ARBA00022679"/>
    </source>
</evidence>
<dbReference type="Pfam" id="PF00583">
    <property type="entry name" value="Acetyltransf_1"/>
    <property type="match status" value="1"/>
</dbReference>
<dbReference type="PROSITE" id="PS51186">
    <property type="entry name" value="GNAT"/>
    <property type="match status" value="1"/>
</dbReference>
<reference evidence="4" key="2">
    <citation type="submission" date="2014-03" db="EMBL/GenBank/DDBJ databases">
        <authorList>
            <person name="Urmite Genomes"/>
        </authorList>
    </citation>
    <scope>NUCLEOTIDE SEQUENCE</scope>
    <source>
        <strain evidence="4">DSM 44829</strain>
    </source>
</reference>
<dbReference type="SUPFAM" id="SSF55729">
    <property type="entry name" value="Acyl-CoA N-acyltransferases (Nat)"/>
    <property type="match status" value="1"/>
</dbReference>
<keyword evidence="5" id="KW-1185">Reference proteome</keyword>
<organism evidence="4 5">
    <name type="scientific">Mycolicibacterium cosmeticum</name>
    <dbReference type="NCBI Taxonomy" id="258533"/>
    <lineage>
        <taxon>Bacteria</taxon>
        <taxon>Bacillati</taxon>
        <taxon>Actinomycetota</taxon>
        <taxon>Actinomycetes</taxon>
        <taxon>Mycobacteriales</taxon>
        <taxon>Mycobacteriaceae</taxon>
        <taxon>Mycolicibacterium</taxon>
    </lineage>
</organism>
<dbReference type="GO" id="GO:0016747">
    <property type="term" value="F:acyltransferase activity, transferring groups other than amino-acyl groups"/>
    <property type="evidence" value="ECO:0007669"/>
    <property type="project" value="InterPro"/>
</dbReference>
<dbReference type="PANTHER" id="PTHR43877">
    <property type="entry name" value="AMINOALKYLPHOSPHONATE N-ACETYLTRANSFERASE-RELATED-RELATED"/>
    <property type="match status" value="1"/>
</dbReference>
<protein>
    <submittedName>
        <fullName evidence="4">Acetyltransferase, gnat family protein</fullName>
    </submittedName>
</protein>
<dbReference type="InterPro" id="IPR050832">
    <property type="entry name" value="Bact_Acetyltransf"/>
</dbReference>
<dbReference type="AlphaFoldDB" id="W9AJ63"/>
<dbReference type="EMBL" id="CCBB010000001">
    <property type="protein sequence ID" value="CDO05759.1"/>
    <property type="molecule type" value="Genomic_DNA"/>
</dbReference>
<proteinExistence type="predicted"/>
<dbReference type="InterPro" id="IPR000182">
    <property type="entry name" value="GNAT_dom"/>
</dbReference>
<comment type="caution">
    <text evidence="4">The sequence shown here is derived from an EMBL/GenBank/DDBJ whole genome shotgun (WGS) entry which is preliminary data.</text>
</comment>
<feature type="domain" description="N-acetyltransferase" evidence="3">
    <location>
        <begin position="172"/>
        <end position="332"/>
    </location>
</feature>